<dbReference type="KEGG" id="asn:102381392"/>
<evidence type="ECO:0000256" key="4">
    <source>
        <dbReference type="ARBA" id="ARBA00022729"/>
    </source>
</evidence>
<dbReference type="Proteomes" id="UP000189705">
    <property type="component" value="Unplaced"/>
</dbReference>
<keyword evidence="8 12" id="KW-0472">Membrane</keyword>
<dbReference type="SMART" id="SM00408">
    <property type="entry name" value="IGc2"/>
    <property type="match status" value="4"/>
</dbReference>
<dbReference type="InterPro" id="IPR007110">
    <property type="entry name" value="Ig-like_dom"/>
</dbReference>
<evidence type="ECO:0000256" key="8">
    <source>
        <dbReference type="ARBA" id="ARBA00023136"/>
    </source>
</evidence>
<organism evidence="14 15">
    <name type="scientific">Alligator sinensis</name>
    <name type="common">Chinese alligator</name>
    <dbReference type="NCBI Taxonomy" id="38654"/>
    <lineage>
        <taxon>Eukaryota</taxon>
        <taxon>Metazoa</taxon>
        <taxon>Chordata</taxon>
        <taxon>Craniata</taxon>
        <taxon>Vertebrata</taxon>
        <taxon>Euteleostomi</taxon>
        <taxon>Archelosauria</taxon>
        <taxon>Archosauria</taxon>
        <taxon>Crocodylia</taxon>
        <taxon>Alligatoridae</taxon>
        <taxon>Alligatorinae</taxon>
        <taxon>Alligator</taxon>
    </lineage>
</organism>
<dbReference type="InterPro" id="IPR048679">
    <property type="entry name" value="ICAM1_3_5_D2"/>
</dbReference>
<feature type="domain" description="Ig-like" evidence="13">
    <location>
        <begin position="484"/>
        <end position="560"/>
    </location>
</feature>
<dbReference type="InterPro" id="IPR047012">
    <property type="entry name" value="ICAM_VCAM"/>
</dbReference>
<dbReference type="PRINTS" id="PR01472">
    <property type="entry name" value="ICAMVCAM1"/>
</dbReference>
<keyword evidence="11" id="KW-0393">Immunoglobulin domain</keyword>
<dbReference type="PROSITE" id="PS50835">
    <property type="entry name" value="IG_LIKE"/>
    <property type="match status" value="4"/>
</dbReference>
<sequence>MMHPRKYQDDVLHTCKGYDFPGPAWGAFEVDVWPVEAVVPFGGTLQLNCSTTCLDPSTRGSLETSLTKGQSKNGTGWVAMELVDVTEWESSPLCYFNCGGTKKTTAARISLYRVPEQVILELPPVLEEGKTYPVTCWVSNVAPMRNLTVTLHLGGKVLHANIQGDPRVGATNITATFNMTAQHGYHGQDIACHTELDLRPHGPLLKNTSAPINLSVYTFPAAPQLRAPHRVEADTEANVSCWASGIFPAVVAQVSLRLGNQSLEVSIATSGDMVTAQATVRFLEPGKQELHCTVSMGPVTRATEGRVDVYRFPAPILELSDPEPLVGTNVTLTCHSPATNPPGVWLQLHEAEQILASGSQPQLQLMVHKGDHGRQFMCDANLTVGSGTVVKRTSAQLTVRSPPELPEASCPSTLTWVEGTQRALHCVATGVPAPAVACSKDGMEQQVGTELQVTRDHAGTYICHASNALGTQNHNIMVHVEYPPQMDDAGCPPQRTWLEGQQQQLVCVADANPKANVVCSLDGQPYDITQKQGTMRGQAGIYQCRATNTHGSTARNVTVRVEYGPEMDDTSCPQNWTWVEGLEEALTCKAQGNPTPSITCSWNGQHQALEVPQLVTREQNRTYMCIAANHHGNVTRAVSVRVEYKPHMDELSCPSHQTWLEGTELALACKADGEPPAWVQCTQDGTMRTLTGYHNASRNDSGLYSCMATNSHGSAQRAVTVQVDYSPVVLALDVQPSPTVLQGSDFSIHCSAEGSPVPTYSWVLPVAPNLNYSADNSTVMILGAGAHNSGSYVCTVANSYGSHIRNITIQVARGWQYDLTVVAIVVVVVLALVGTGGFIYYLKTTACKKDTTPGSRTSASLVNLSARGLCTVTAPSEDVGVTAVSCLWGTWNKPRRELCRAGT</sequence>
<keyword evidence="5" id="KW-0677">Repeat</keyword>
<keyword evidence="3 12" id="KW-0812">Transmembrane</keyword>
<dbReference type="AlphaFoldDB" id="A0A3Q0GJB4"/>
<dbReference type="SMART" id="SM00409">
    <property type="entry name" value="IG"/>
    <property type="match status" value="6"/>
</dbReference>
<dbReference type="GeneID" id="102381392"/>
<comment type="subcellular location">
    <subcellularLocation>
        <location evidence="1">Membrane</location>
        <topology evidence="1">Single-pass type I membrane protein</topology>
    </subcellularLocation>
</comment>
<reference evidence="15" key="1">
    <citation type="submission" date="2025-08" db="UniProtKB">
        <authorList>
            <consortium name="RefSeq"/>
        </authorList>
    </citation>
    <scope>IDENTIFICATION</scope>
</reference>
<evidence type="ECO:0000313" key="14">
    <source>
        <dbReference type="Proteomes" id="UP000189705"/>
    </source>
</evidence>
<dbReference type="STRING" id="38654.A0A3Q0GJB4"/>
<dbReference type="GO" id="GO:0005886">
    <property type="term" value="C:plasma membrane"/>
    <property type="evidence" value="ECO:0007669"/>
    <property type="project" value="TreeGrafter"/>
</dbReference>
<proteinExistence type="inferred from homology"/>
<dbReference type="CTD" id="7087"/>
<evidence type="ECO:0000256" key="2">
    <source>
        <dbReference type="ARBA" id="ARBA00005925"/>
    </source>
</evidence>
<protein>
    <submittedName>
        <fullName evidence="15">Intercellular adhesion molecule 5 isoform X1</fullName>
    </submittedName>
</protein>
<dbReference type="GO" id="GO:0005178">
    <property type="term" value="F:integrin binding"/>
    <property type="evidence" value="ECO:0007669"/>
    <property type="project" value="InterPro"/>
</dbReference>
<keyword evidence="14" id="KW-1185">Reference proteome</keyword>
<dbReference type="GO" id="GO:0098609">
    <property type="term" value="P:cell-cell adhesion"/>
    <property type="evidence" value="ECO:0007669"/>
    <property type="project" value="InterPro"/>
</dbReference>
<dbReference type="FunFam" id="2.60.40.10:FF:000194">
    <property type="entry name" value="Intercellular adhesion molecule 1"/>
    <property type="match status" value="1"/>
</dbReference>
<evidence type="ECO:0000256" key="1">
    <source>
        <dbReference type="ARBA" id="ARBA00004479"/>
    </source>
</evidence>
<accession>A0A3Q0GJB4</accession>
<keyword evidence="9" id="KW-1015">Disulfide bond</keyword>
<keyword evidence="10" id="KW-0325">Glycoprotein</keyword>
<dbReference type="SUPFAM" id="SSF48726">
    <property type="entry name" value="Immunoglobulin"/>
    <property type="match status" value="9"/>
</dbReference>
<feature type="domain" description="Ig-like" evidence="13">
    <location>
        <begin position="403"/>
        <end position="479"/>
    </location>
</feature>
<evidence type="ECO:0000256" key="6">
    <source>
        <dbReference type="ARBA" id="ARBA00022889"/>
    </source>
</evidence>
<dbReference type="FunFam" id="2.60.40.10:FF:000641">
    <property type="entry name" value="Intercellular adhesion molecule 1"/>
    <property type="match status" value="2"/>
</dbReference>
<dbReference type="InterPro" id="IPR013768">
    <property type="entry name" value="ICAM_N"/>
</dbReference>
<dbReference type="Pfam" id="PF13927">
    <property type="entry name" value="Ig_3"/>
    <property type="match status" value="1"/>
</dbReference>
<evidence type="ECO:0000256" key="12">
    <source>
        <dbReference type="SAM" id="Phobius"/>
    </source>
</evidence>
<dbReference type="Pfam" id="PF03921">
    <property type="entry name" value="ICAM_N"/>
    <property type="match status" value="1"/>
</dbReference>
<feature type="transmembrane region" description="Helical" evidence="12">
    <location>
        <begin position="819"/>
        <end position="842"/>
    </location>
</feature>
<evidence type="ECO:0000256" key="10">
    <source>
        <dbReference type="ARBA" id="ARBA00023180"/>
    </source>
</evidence>
<dbReference type="InParanoid" id="A0A3Q0GJB4"/>
<dbReference type="InterPro" id="IPR003599">
    <property type="entry name" value="Ig_sub"/>
</dbReference>
<gene>
    <name evidence="15" type="primary">ICAM5</name>
</gene>
<evidence type="ECO:0000256" key="5">
    <source>
        <dbReference type="ARBA" id="ARBA00022737"/>
    </source>
</evidence>
<comment type="similarity">
    <text evidence="2">Belongs to the immunoglobulin superfamily. ICAM family.</text>
</comment>
<evidence type="ECO:0000313" key="15">
    <source>
        <dbReference type="RefSeq" id="XP_025059776.1"/>
    </source>
</evidence>
<dbReference type="PANTHER" id="PTHR13771:SF9">
    <property type="entry name" value="INTERCELLULAR ADHESION MOLECULE 5"/>
    <property type="match status" value="1"/>
</dbReference>
<keyword evidence="6" id="KW-0130">Cell adhesion</keyword>
<feature type="domain" description="Ig-like" evidence="13">
    <location>
        <begin position="727"/>
        <end position="810"/>
    </location>
</feature>
<dbReference type="InterPro" id="IPR013783">
    <property type="entry name" value="Ig-like_fold"/>
</dbReference>
<dbReference type="InterPro" id="IPR003987">
    <property type="entry name" value="ICAM_VCAM_N"/>
</dbReference>
<evidence type="ECO:0000259" key="13">
    <source>
        <dbReference type="PROSITE" id="PS50835"/>
    </source>
</evidence>
<evidence type="ECO:0000256" key="7">
    <source>
        <dbReference type="ARBA" id="ARBA00022989"/>
    </source>
</evidence>
<evidence type="ECO:0000256" key="3">
    <source>
        <dbReference type="ARBA" id="ARBA00022692"/>
    </source>
</evidence>
<feature type="domain" description="Ig-like" evidence="13">
    <location>
        <begin position="565"/>
        <end position="722"/>
    </location>
</feature>
<dbReference type="Gene3D" id="2.60.40.10">
    <property type="entry name" value="Immunoglobulins"/>
    <property type="match status" value="9"/>
</dbReference>
<evidence type="ECO:0000256" key="11">
    <source>
        <dbReference type="ARBA" id="ARBA00023319"/>
    </source>
</evidence>
<dbReference type="Pfam" id="PF21146">
    <property type="entry name" value="ICAM1_3_5_D2"/>
    <property type="match status" value="1"/>
</dbReference>
<dbReference type="InterPro" id="IPR036179">
    <property type="entry name" value="Ig-like_dom_sf"/>
</dbReference>
<evidence type="ECO:0000256" key="9">
    <source>
        <dbReference type="ARBA" id="ARBA00023157"/>
    </source>
</evidence>
<dbReference type="PANTHER" id="PTHR13771">
    <property type="entry name" value="INTERCELLULAR ADHESION MOLECULE"/>
    <property type="match status" value="1"/>
</dbReference>
<dbReference type="InterPro" id="IPR003598">
    <property type="entry name" value="Ig_sub2"/>
</dbReference>
<keyword evidence="4" id="KW-0732">Signal</keyword>
<name>A0A3Q0GJB4_ALLSI</name>
<dbReference type="RefSeq" id="XP_025059776.1">
    <property type="nucleotide sequence ID" value="XM_025203991.1"/>
</dbReference>
<keyword evidence="7 12" id="KW-1133">Transmembrane helix</keyword>